<accession>A0ABW4JF89</accession>
<comment type="similarity">
    <text evidence="1">Belongs to the sulfatase family.</text>
</comment>
<dbReference type="Pfam" id="PF00884">
    <property type="entry name" value="Sulfatase"/>
    <property type="match status" value="1"/>
</dbReference>
<evidence type="ECO:0000256" key="2">
    <source>
        <dbReference type="ARBA" id="ARBA00022723"/>
    </source>
</evidence>
<reference evidence="7" key="1">
    <citation type="journal article" date="2019" name="Int. J. Syst. Evol. Microbiol.">
        <title>The Global Catalogue of Microorganisms (GCM) 10K type strain sequencing project: providing services to taxonomists for standard genome sequencing and annotation.</title>
        <authorList>
            <consortium name="The Broad Institute Genomics Platform"/>
            <consortium name="The Broad Institute Genome Sequencing Center for Infectious Disease"/>
            <person name="Wu L."/>
            <person name="Ma J."/>
        </authorList>
    </citation>
    <scope>NUCLEOTIDE SEQUENCE [LARGE SCALE GENOMIC DNA]</scope>
    <source>
        <strain evidence="7">CGMCC 1.12286</strain>
    </source>
</reference>
<dbReference type="SUPFAM" id="SSF53649">
    <property type="entry name" value="Alkaline phosphatase-like"/>
    <property type="match status" value="1"/>
</dbReference>
<keyword evidence="4" id="KW-0106">Calcium</keyword>
<evidence type="ECO:0000313" key="7">
    <source>
        <dbReference type="Proteomes" id="UP001597079"/>
    </source>
</evidence>
<gene>
    <name evidence="6" type="ORF">ACFSB2_04595</name>
</gene>
<sequence length="467" mass="52320">MVKRNRPNVIVFFTDQQRWDTLGANGNPAEITPNLDRYAKYGTNFEHAFTCQPVCGPARSCVQSGMYATTTGCYRNGIPLPSTTRTLGSHFQSAGYQTAYIGKWHLASSNPVAAAERQGYDHWLGSNALEHTSDAYDTSLYDGDGHRVRLPGYRVDALTDAAIRYIDGHADDPFFLFLSFLEPHHQNHRDDYPAPVGYRERYAGKWMPPDLAALGGTAAQQMGGYMGMIKRLDEAFGRLTDCLTSLKLLEDTIIVFTSDHGNHFKTRNREYKRSCHDSSIRVPMVIGGRDFNGGGTVQELVSLIDLPPTLLDAAGIAVPDEMQGKSVLPLVRRTPVSWPEEVFVQISESQIGRCIRTKRWKYSVSAPEGENLRKPSATSYVEEFLYDLASDPYELTNLIDKESHKKVAAVLRERLLERIYDVEAERPTIQVADKKPSGQRIVFDEELPFQNDDAEAAVDEPLVVKSY</sequence>
<evidence type="ECO:0000259" key="5">
    <source>
        <dbReference type="Pfam" id="PF00884"/>
    </source>
</evidence>
<protein>
    <submittedName>
        <fullName evidence="6">Sulfatase-like hydrolase/transferase</fullName>
    </submittedName>
</protein>
<dbReference type="InterPro" id="IPR050738">
    <property type="entry name" value="Sulfatase"/>
</dbReference>
<evidence type="ECO:0000256" key="1">
    <source>
        <dbReference type="ARBA" id="ARBA00008779"/>
    </source>
</evidence>
<evidence type="ECO:0000313" key="6">
    <source>
        <dbReference type="EMBL" id="MFD1673988.1"/>
    </source>
</evidence>
<evidence type="ECO:0000256" key="4">
    <source>
        <dbReference type="ARBA" id="ARBA00022837"/>
    </source>
</evidence>
<feature type="domain" description="Sulfatase N-terminal" evidence="5">
    <location>
        <begin position="7"/>
        <end position="316"/>
    </location>
</feature>
<keyword evidence="7" id="KW-1185">Reference proteome</keyword>
<dbReference type="CDD" id="cd16152">
    <property type="entry name" value="sulfatase_like"/>
    <property type="match status" value="1"/>
</dbReference>
<name>A0ABW4JF89_9BACL</name>
<dbReference type="Gene3D" id="3.40.720.10">
    <property type="entry name" value="Alkaline Phosphatase, subunit A"/>
    <property type="match status" value="1"/>
</dbReference>
<organism evidence="6 7">
    <name type="scientific">Alicyclobacillus fodiniaquatilis</name>
    <dbReference type="NCBI Taxonomy" id="1661150"/>
    <lineage>
        <taxon>Bacteria</taxon>
        <taxon>Bacillati</taxon>
        <taxon>Bacillota</taxon>
        <taxon>Bacilli</taxon>
        <taxon>Bacillales</taxon>
        <taxon>Alicyclobacillaceae</taxon>
        <taxon>Alicyclobacillus</taxon>
    </lineage>
</organism>
<dbReference type="PANTHER" id="PTHR42693:SF53">
    <property type="entry name" value="ENDO-4-O-SULFATASE"/>
    <property type="match status" value="1"/>
</dbReference>
<dbReference type="RefSeq" id="WP_377941644.1">
    <property type="nucleotide sequence ID" value="NZ_JBHUCX010000014.1"/>
</dbReference>
<comment type="caution">
    <text evidence="6">The sequence shown here is derived from an EMBL/GenBank/DDBJ whole genome shotgun (WGS) entry which is preliminary data.</text>
</comment>
<dbReference type="PANTHER" id="PTHR42693">
    <property type="entry name" value="ARYLSULFATASE FAMILY MEMBER"/>
    <property type="match status" value="1"/>
</dbReference>
<keyword evidence="2" id="KW-0479">Metal-binding</keyword>
<keyword evidence="3" id="KW-0378">Hydrolase</keyword>
<evidence type="ECO:0000256" key="3">
    <source>
        <dbReference type="ARBA" id="ARBA00022801"/>
    </source>
</evidence>
<dbReference type="InterPro" id="IPR000917">
    <property type="entry name" value="Sulfatase_N"/>
</dbReference>
<proteinExistence type="inferred from homology"/>
<dbReference type="InterPro" id="IPR024607">
    <property type="entry name" value="Sulfatase_CS"/>
</dbReference>
<dbReference type="PROSITE" id="PS00149">
    <property type="entry name" value="SULFATASE_2"/>
    <property type="match status" value="1"/>
</dbReference>
<dbReference type="InterPro" id="IPR017850">
    <property type="entry name" value="Alkaline_phosphatase_core_sf"/>
</dbReference>
<dbReference type="Proteomes" id="UP001597079">
    <property type="component" value="Unassembled WGS sequence"/>
</dbReference>
<dbReference type="EMBL" id="JBHUCX010000014">
    <property type="protein sequence ID" value="MFD1673988.1"/>
    <property type="molecule type" value="Genomic_DNA"/>
</dbReference>